<dbReference type="Proteomes" id="UP000248606">
    <property type="component" value="Unassembled WGS sequence"/>
</dbReference>
<dbReference type="GO" id="GO:0016887">
    <property type="term" value="F:ATP hydrolysis activity"/>
    <property type="evidence" value="ECO:0007669"/>
    <property type="project" value="InterPro"/>
</dbReference>
<dbReference type="AlphaFoldDB" id="A0A2W5IFC9"/>
<evidence type="ECO:0000256" key="3">
    <source>
        <dbReference type="ARBA" id="ARBA00022840"/>
    </source>
</evidence>
<sequence>MNTIIEATALTKSFPITKREKELILKGIDFSVRPQEFVSIVGPSGSGKSTFLYCISGLEKPDSGTCVLCGKDLATASNRVRSNVRRKNASFIFQDYNLVDSMTALENVKLGLRFVGKKMSRKELDALFEKFGLAGRKNYYPAQLSGGQRQRVAIIRALAVKPQVLFADEPTGALDSASGALVIRELSELNRNGTTIVMVTHDLEIAASAERAIVLSDGKIVDDIASPTAENLFASFNHHRTTSPLAVTTPNN</sequence>
<protein>
    <submittedName>
        <fullName evidence="5">ABC transporter ATP-binding protein</fullName>
    </submittedName>
</protein>
<dbReference type="GO" id="GO:0098796">
    <property type="term" value="C:membrane protein complex"/>
    <property type="evidence" value="ECO:0007669"/>
    <property type="project" value="UniProtKB-ARBA"/>
</dbReference>
<dbReference type="CDD" id="cd03255">
    <property type="entry name" value="ABC_MJ0796_LolCDE_FtsE"/>
    <property type="match status" value="1"/>
</dbReference>
<dbReference type="FunFam" id="3.40.50.300:FF:000032">
    <property type="entry name" value="Export ABC transporter ATP-binding protein"/>
    <property type="match status" value="1"/>
</dbReference>
<name>A0A2W5IFC9_9ACTN</name>
<accession>A0A2W5IFC9</accession>
<dbReference type="InterPro" id="IPR003439">
    <property type="entry name" value="ABC_transporter-like_ATP-bd"/>
</dbReference>
<dbReference type="GO" id="GO:0005886">
    <property type="term" value="C:plasma membrane"/>
    <property type="evidence" value="ECO:0007669"/>
    <property type="project" value="TreeGrafter"/>
</dbReference>
<dbReference type="InterPro" id="IPR015854">
    <property type="entry name" value="ABC_transpr_LolD-like"/>
</dbReference>
<comment type="caution">
    <text evidence="5">The sequence shown here is derived from an EMBL/GenBank/DDBJ whole genome shotgun (WGS) entry which is preliminary data.</text>
</comment>
<dbReference type="PANTHER" id="PTHR24220">
    <property type="entry name" value="IMPORT ATP-BINDING PROTEIN"/>
    <property type="match status" value="1"/>
</dbReference>
<dbReference type="SUPFAM" id="SSF52540">
    <property type="entry name" value="P-loop containing nucleoside triphosphate hydrolases"/>
    <property type="match status" value="1"/>
</dbReference>
<organism evidence="5 6">
    <name type="scientific">Lawsonella clevelandensis</name>
    <dbReference type="NCBI Taxonomy" id="1528099"/>
    <lineage>
        <taxon>Bacteria</taxon>
        <taxon>Bacillati</taxon>
        <taxon>Actinomycetota</taxon>
        <taxon>Actinomycetes</taxon>
        <taxon>Mycobacteriales</taxon>
        <taxon>Lawsonellaceae</taxon>
        <taxon>Lawsonella</taxon>
    </lineage>
</organism>
<keyword evidence="2" id="KW-0547">Nucleotide-binding</keyword>
<feature type="domain" description="ABC transporter" evidence="4">
    <location>
        <begin position="5"/>
        <end position="242"/>
    </location>
</feature>
<evidence type="ECO:0000256" key="1">
    <source>
        <dbReference type="ARBA" id="ARBA00022448"/>
    </source>
</evidence>
<evidence type="ECO:0000256" key="2">
    <source>
        <dbReference type="ARBA" id="ARBA00022741"/>
    </source>
</evidence>
<dbReference type="SMART" id="SM00382">
    <property type="entry name" value="AAA"/>
    <property type="match status" value="1"/>
</dbReference>
<dbReference type="PANTHER" id="PTHR24220:SF692">
    <property type="entry name" value="ABC TRANSPORTER DOMAIN-CONTAINING PROTEIN"/>
    <property type="match status" value="1"/>
</dbReference>
<dbReference type="PROSITE" id="PS50893">
    <property type="entry name" value="ABC_TRANSPORTER_2"/>
    <property type="match status" value="1"/>
</dbReference>
<evidence type="ECO:0000313" key="6">
    <source>
        <dbReference type="Proteomes" id="UP000248606"/>
    </source>
</evidence>
<evidence type="ECO:0000259" key="4">
    <source>
        <dbReference type="PROSITE" id="PS50893"/>
    </source>
</evidence>
<dbReference type="InterPro" id="IPR017911">
    <property type="entry name" value="MacB-like_ATP-bd"/>
</dbReference>
<keyword evidence="1" id="KW-0813">Transport</keyword>
<dbReference type="InterPro" id="IPR017871">
    <property type="entry name" value="ABC_transporter-like_CS"/>
</dbReference>
<dbReference type="EMBL" id="QFOZ01000001">
    <property type="protein sequence ID" value="PZP90058.1"/>
    <property type="molecule type" value="Genomic_DNA"/>
</dbReference>
<dbReference type="PROSITE" id="PS00211">
    <property type="entry name" value="ABC_TRANSPORTER_1"/>
    <property type="match status" value="1"/>
</dbReference>
<dbReference type="InterPro" id="IPR003593">
    <property type="entry name" value="AAA+_ATPase"/>
</dbReference>
<dbReference type="GO" id="GO:0022857">
    <property type="term" value="F:transmembrane transporter activity"/>
    <property type="evidence" value="ECO:0007669"/>
    <property type="project" value="TreeGrafter"/>
</dbReference>
<reference evidence="5 6" key="1">
    <citation type="submission" date="2017-08" db="EMBL/GenBank/DDBJ databases">
        <title>Infants hospitalized years apart are colonized by the same room-sourced microbial strains.</title>
        <authorList>
            <person name="Brooks B."/>
            <person name="Olm M.R."/>
            <person name="Firek B.A."/>
            <person name="Baker R."/>
            <person name="Thomas B.C."/>
            <person name="Morowitz M.J."/>
            <person name="Banfield J.F."/>
        </authorList>
    </citation>
    <scope>NUCLEOTIDE SEQUENCE [LARGE SCALE GENOMIC DNA]</scope>
    <source>
        <strain evidence="5">S2_006_000_R1_57</strain>
    </source>
</reference>
<dbReference type="GO" id="GO:0005524">
    <property type="term" value="F:ATP binding"/>
    <property type="evidence" value="ECO:0007669"/>
    <property type="project" value="UniProtKB-KW"/>
</dbReference>
<dbReference type="Pfam" id="PF00005">
    <property type="entry name" value="ABC_tran"/>
    <property type="match status" value="1"/>
</dbReference>
<proteinExistence type="predicted"/>
<dbReference type="InterPro" id="IPR027417">
    <property type="entry name" value="P-loop_NTPase"/>
</dbReference>
<dbReference type="Gene3D" id="3.40.50.300">
    <property type="entry name" value="P-loop containing nucleotide triphosphate hydrolases"/>
    <property type="match status" value="1"/>
</dbReference>
<evidence type="ECO:0000313" key="5">
    <source>
        <dbReference type="EMBL" id="PZP90058.1"/>
    </source>
</evidence>
<keyword evidence="3 5" id="KW-0067">ATP-binding</keyword>
<gene>
    <name evidence="5" type="ORF">DI579_02105</name>
</gene>